<keyword evidence="1" id="KW-0812">Transmembrane</keyword>
<keyword evidence="1" id="KW-0472">Membrane</keyword>
<sequence>MTVTVHPTEYRNGHSFLSYKTNAGSSNFTLSLATSLGAGLQIQNSYFLILSTMKTHISQFPLSLLKIRVLRTILTMLVLCSALLVTIASASPLPPFPEHSELGFSAADPNVSPTSIEGYEHAVNVEHGTYVVGSDSHQPAAVDDEYEDNLNAITTDQLQLYPRGVGKVLNKFNDGVKRVFNPLSSDWKLLGFAYTKPEQQRSPAQNNAVDLNQIALPALRLESKGALLYLLTRLGLKDQNPNDQYSTCLVYAKKSEINKEMPHMFYEESPPLPAYDELTIDLDESLPVYSPETPPGHHAPDPSTLHMHTPAEHHNSIRFFSYQNQQEVTVLEISKEYERKWKLFGLCHPSGSENLMFLPRKAELDEWKSKIRAWPKNREL</sequence>
<proteinExistence type="predicted"/>
<name>A0A9W9DZ68_9AGAR</name>
<feature type="transmembrane region" description="Helical" evidence="1">
    <location>
        <begin position="69"/>
        <end position="90"/>
    </location>
</feature>
<keyword evidence="1" id="KW-1133">Transmembrane helix</keyword>
<evidence type="ECO:0000313" key="3">
    <source>
        <dbReference type="Proteomes" id="UP001150238"/>
    </source>
</evidence>
<accession>A0A9W9DZ68</accession>
<reference evidence="2" key="2">
    <citation type="journal article" date="2023" name="Proc. Natl. Acad. Sci. U.S.A.">
        <title>A global phylogenomic analysis of the shiitake genus Lentinula.</title>
        <authorList>
            <person name="Sierra-Patev S."/>
            <person name="Min B."/>
            <person name="Naranjo-Ortiz M."/>
            <person name="Looney B."/>
            <person name="Konkel Z."/>
            <person name="Slot J.C."/>
            <person name="Sakamoto Y."/>
            <person name="Steenwyk J.L."/>
            <person name="Rokas A."/>
            <person name="Carro J."/>
            <person name="Camarero S."/>
            <person name="Ferreira P."/>
            <person name="Molpeceres G."/>
            <person name="Ruiz-Duenas F.J."/>
            <person name="Serrano A."/>
            <person name="Henrissat B."/>
            <person name="Drula E."/>
            <person name="Hughes K.W."/>
            <person name="Mata J.L."/>
            <person name="Ishikawa N.K."/>
            <person name="Vargas-Isla R."/>
            <person name="Ushijima S."/>
            <person name="Smith C.A."/>
            <person name="Donoghue J."/>
            <person name="Ahrendt S."/>
            <person name="Andreopoulos W."/>
            <person name="He G."/>
            <person name="LaButti K."/>
            <person name="Lipzen A."/>
            <person name="Ng V."/>
            <person name="Riley R."/>
            <person name="Sandor L."/>
            <person name="Barry K."/>
            <person name="Martinez A.T."/>
            <person name="Xiao Y."/>
            <person name="Gibbons J.G."/>
            <person name="Terashima K."/>
            <person name="Grigoriev I.V."/>
            <person name="Hibbett D."/>
        </authorList>
    </citation>
    <scope>NUCLEOTIDE SEQUENCE</scope>
    <source>
        <strain evidence="2">Sp2 HRB7682 ss15</strain>
    </source>
</reference>
<reference evidence="2" key="1">
    <citation type="submission" date="2022-08" db="EMBL/GenBank/DDBJ databases">
        <authorList>
            <consortium name="DOE Joint Genome Institute"/>
            <person name="Min B."/>
            <person name="Riley R."/>
            <person name="Sierra-Patev S."/>
            <person name="Naranjo-Ortiz M."/>
            <person name="Looney B."/>
            <person name="Konkel Z."/>
            <person name="Slot J.C."/>
            <person name="Sakamoto Y."/>
            <person name="Steenwyk J.L."/>
            <person name="Rokas A."/>
            <person name="Carro J."/>
            <person name="Camarero S."/>
            <person name="Ferreira P."/>
            <person name="Molpeceres G."/>
            <person name="Ruiz-Duenas F.J."/>
            <person name="Serrano A."/>
            <person name="Henrissat B."/>
            <person name="Drula E."/>
            <person name="Hughes K.W."/>
            <person name="Mata J.L."/>
            <person name="Ishikawa N.K."/>
            <person name="Vargas-Isla R."/>
            <person name="Ushijima S."/>
            <person name="Smith C.A."/>
            <person name="Ahrendt S."/>
            <person name="Andreopoulos W."/>
            <person name="He G."/>
            <person name="Labutti K."/>
            <person name="Lipzen A."/>
            <person name="Ng V."/>
            <person name="Sandor L."/>
            <person name="Barry K."/>
            <person name="Martinez A.T."/>
            <person name="Xiao Y."/>
            <person name="Gibbons J.G."/>
            <person name="Terashima K."/>
            <person name="Hibbett D.S."/>
            <person name="Grigoriev I.V."/>
        </authorList>
    </citation>
    <scope>NUCLEOTIDE SEQUENCE</scope>
    <source>
        <strain evidence="2">Sp2 HRB7682 ss15</strain>
    </source>
</reference>
<protein>
    <submittedName>
        <fullName evidence="2">Uncharacterized protein</fullName>
    </submittedName>
</protein>
<evidence type="ECO:0000313" key="2">
    <source>
        <dbReference type="EMBL" id="KAJ4493052.1"/>
    </source>
</evidence>
<dbReference type="Proteomes" id="UP001150238">
    <property type="component" value="Unassembled WGS sequence"/>
</dbReference>
<comment type="caution">
    <text evidence="2">The sequence shown here is derived from an EMBL/GenBank/DDBJ whole genome shotgun (WGS) entry which is preliminary data.</text>
</comment>
<feature type="transmembrane region" description="Helical" evidence="1">
    <location>
        <begin position="28"/>
        <end position="49"/>
    </location>
</feature>
<dbReference type="AlphaFoldDB" id="A0A9W9DZ68"/>
<evidence type="ECO:0000256" key="1">
    <source>
        <dbReference type="SAM" id="Phobius"/>
    </source>
</evidence>
<gene>
    <name evidence="2" type="ORF">C8J55DRAFT_222337</name>
</gene>
<organism evidence="2 3">
    <name type="scientific">Lentinula lateritia</name>
    <dbReference type="NCBI Taxonomy" id="40482"/>
    <lineage>
        <taxon>Eukaryota</taxon>
        <taxon>Fungi</taxon>
        <taxon>Dikarya</taxon>
        <taxon>Basidiomycota</taxon>
        <taxon>Agaricomycotina</taxon>
        <taxon>Agaricomycetes</taxon>
        <taxon>Agaricomycetidae</taxon>
        <taxon>Agaricales</taxon>
        <taxon>Marasmiineae</taxon>
        <taxon>Omphalotaceae</taxon>
        <taxon>Lentinula</taxon>
    </lineage>
</organism>
<dbReference type="EMBL" id="JANVFS010000004">
    <property type="protein sequence ID" value="KAJ4493052.1"/>
    <property type="molecule type" value="Genomic_DNA"/>
</dbReference>